<protein>
    <submittedName>
        <fullName evidence="2">Uncharacterized protein</fullName>
    </submittedName>
</protein>
<dbReference type="EMBL" id="JANPWB010000003">
    <property type="protein sequence ID" value="KAJ1199494.1"/>
    <property type="molecule type" value="Genomic_DNA"/>
</dbReference>
<evidence type="ECO:0000256" key="1">
    <source>
        <dbReference type="SAM" id="MobiDB-lite"/>
    </source>
</evidence>
<feature type="region of interest" description="Disordered" evidence="1">
    <location>
        <begin position="17"/>
        <end position="48"/>
    </location>
</feature>
<dbReference type="Proteomes" id="UP001066276">
    <property type="component" value="Chromosome 2_1"/>
</dbReference>
<organism evidence="2 3">
    <name type="scientific">Pleurodeles waltl</name>
    <name type="common">Iberian ribbed newt</name>
    <dbReference type="NCBI Taxonomy" id="8319"/>
    <lineage>
        <taxon>Eukaryota</taxon>
        <taxon>Metazoa</taxon>
        <taxon>Chordata</taxon>
        <taxon>Craniata</taxon>
        <taxon>Vertebrata</taxon>
        <taxon>Euteleostomi</taxon>
        <taxon>Amphibia</taxon>
        <taxon>Batrachia</taxon>
        <taxon>Caudata</taxon>
        <taxon>Salamandroidea</taxon>
        <taxon>Salamandridae</taxon>
        <taxon>Pleurodelinae</taxon>
        <taxon>Pleurodeles</taxon>
    </lineage>
</organism>
<gene>
    <name evidence="2" type="ORF">NDU88_003328</name>
</gene>
<proteinExistence type="predicted"/>
<keyword evidence="3" id="KW-1185">Reference proteome</keyword>
<evidence type="ECO:0000313" key="2">
    <source>
        <dbReference type="EMBL" id="KAJ1199494.1"/>
    </source>
</evidence>
<accession>A0AAV7VHJ4</accession>
<sequence length="88" mass="9223">MKCSLFSDAGTPWLRVQERSGDSADTQHGSQERRPGGAAMVAPDGSGRPWGALKRMVLTMGRLLPVLFAAVSMSSAYVAGACPSAARQ</sequence>
<evidence type="ECO:0000313" key="3">
    <source>
        <dbReference type="Proteomes" id="UP001066276"/>
    </source>
</evidence>
<reference evidence="2" key="1">
    <citation type="journal article" date="2022" name="bioRxiv">
        <title>Sequencing and chromosome-scale assembly of the giantPleurodeles waltlgenome.</title>
        <authorList>
            <person name="Brown T."/>
            <person name="Elewa A."/>
            <person name="Iarovenko S."/>
            <person name="Subramanian E."/>
            <person name="Araus A.J."/>
            <person name="Petzold A."/>
            <person name="Susuki M."/>
            <person name="Suzuki K.-i.T."/>
            <person name="Hayashi T."/>
            <person name="Toyoda A."/>
            <person name="Oliveira C."/>
            <person name="Osipova E."/>
            <person name="Leigh N.D."/>
            <person name="Simon A."/>
            <person name="Yun M.H."/>
        </authorList>
    </citation>
    <scope>NUCLEOTIDE SEQUENCE</scope>
    <source>
        <strain evidence="2">20211129_DDA</strain>
        <tissue evidence="2">Liver</tissue>
    </source>
</reference>
<comment type="caution">
    <text evidence="2">The sequence shown here is derived from an EMBL/GenBank/DDBJ whole genome shotgun (WGS) entry which is preliminary data.</text>
</comment>
<name>A0AAV7VHJ4_PLEWA</name>
<dbReference type="AlphaFoldDB" id="A0AAV7VHJ4"/>